<reference evidence="1" key="1">
    <citation type="submission" date="2023-07" db="EMBL/GenBank/DDBJ databases">
        <title>draft genome sequence of fig (Ficus carica).</title>
        <authorList>
            <person name="Takahashi T."/>
            <person name="Nishimura K."/>
        </authorList>
    </citation>
    <scope>NUCLEOTIDE SEQUENCE</scope>
</reference>
<dbReference type="EMBL" id="BTGU01000011">
    <property type="protein sequence ID" value="GMN40709.1"/>
    <property type="molecule type" value="Genomic_DNA"/>
</dbReference>
<evidence type="ECO:0000313" key="2">
    <source>
        <dbReference type="Proteomes" id="UP001187192"/>
    </source>
</evidence>
<sequence length="70" mass="7755">MASKDKLKVKGIFRREVSEHTAPCSGGAASPEIPLEDDNSTLFVDEGLTCVQRLYQDCYRRKKHTLLSGG</sequence>
<keyword evidence="2" id="KW-1185">Reference proteome</keyword>
<dbReference type="AlphaFoldDB" id="A0AA87ZP34"/>
<organism evidence="1 2">
    <name type="scientific">Ficus carica</name>
    <name type="common">Common fig</name>
    <dbReference type="NCBI Taxonomy" id="3494"/>
    <lineage>
        <taxon>Eukaryota</taxon>
        <taxon>Viridiplantae</taxon>
        <taxon>Streptophyta</taxon>
        <taxon>Embryophyta</taxon>
        <taxon>Tracheophyta</taxon>
        <taxon>Spermatophyta</taxon>
        <taxon>Magnoliopsida</taxon>
        <taxon>eudicotyledons</taxon>
        <taxon>Gunneridae</taxon>
        <taxon>Pentapetalae</taxon>
        <taxon>rosids</taxon>
        <taxon>fabids</taxon>
        <taxon>Rosales</taxon>
        <taxon>Moraceae</taxon>
        <taxon>Ficeae</taxon>
        <taxon>Ficus</taxon>
    </lineage>
</organism>
<accession>A0AA87ZP34</accession>
<proteinExistence type="predicted"/>
<evidence type="ECO:0000313" key="1">
    <source>
        <dbReference type="EMBL" id="GMN40709.1"/>
    </source>
</evidence>
<name>A0AA87ZP34_FICCA</name>
<gene>
    <name evidence="1" type="ORF">TIFTF001_009944</name>
</gene>
<dbReference type="Proteomes" id="UP001187192">
    <property type="component" value="Unassembled WGS sequence"/>
</dbReference>
<comment type="caution">
    <text evidence="1">The sequence shown here is derived from an EMBL/GenBank/DDBJ whole genome shotgun (WGS) entry which is preliminary data.</text>
</comment>
<protein>
    <submittedName>
        <fullName evidence="1">Uncharacterized protein</fullName>
    </submittedName>
</protein>